<organism evidence="5 6">
    <name type="scientific">Effrenium voratum</name>
    <dbReference type="NCBI Taxonomy" id="2562239"/>
    <lineage>
        <taxon>Eukaryota</taxon>
        <taxon>Sar</taxon>
        <taxon>Alveolata</taxon>
        <taxon>Dinophyceae</taxon>
        <taxon>Suessiales</taxon>
        <taxon>Symbiodiniaceae</taxon>
        <taxon>Effrenium</taxon>
    </lineage>
</organism>
<comment type="caution">
    <text evidence="5">The sequence shown here is derived from an EMBL/GenBank/DDBJ whole genome shotgun (WGS) entry which is preliminary data.</text>
</comment>
<dbReference type="PANTHER" id="PTHR11772">
    <property type="entry name" value="ASPARAGINE SYNTHETASE"/>
    <property type="match status" value="1"/>
</dbReference>
<evidence type="ECO:0000256" key="1">
    <source>
        <dbReference type="ARBA" id="ARBA00022741"/>
    </source>
</evidence>
<dbReference type="EMBL" id="CAUJNA010003276">
    <property type="protein sequence ID" value="CAJ1397727.1"/>
    <property type="molecule type" value="Genomic_DNA"/>
</dbReference>
<keyword evidence="1" id="KW-0547">Nucleotide-binding</keyword>
<dbReference type="Pfam" id="PF13537">
    <property type="entry name" value="GATase_7"/>
    <property type="match status" value="1"/>
</dbReference>
<evidence type="ECO:0000313" key="5">
    <source>
        <dbReference type="EMBL" id="CAJ1397727.1"/>
    </source>
</evidence>
<feature type="compositionally biased region" description="Polar residues" evidence="3">
    <location>
        <begin position="49"/>
        <end position="65"/>
    </location>
</feature>
<dbReference type="InterPro" id="IPR029055">
    <property type="entry name" value="Ntn_hydrolases_N"/>
</dbReference>
<feature type="region of interest" description="Disordered" evidence="3">
    <location>
        <begin position="48"/>
        <end position="76"/>
    </location>
</feature>
<keyword evidence="2" id="KW-0067">ATP-binding</keyword>
<dbReference type="InterPro" id="IPR017932">
    <property type="entry name" value="GATase_2_dom"/>
</dbReference>
<accession>A0AA36J173</accession>
<dbReference type="Gene3D" id="3.40.50.620">
    <property type="entry name" value="HUPs"/>
    <property type="match status" value="1"/>
</dbReference>
<sequence>MPTRLPSKSLLCYGFGVLVGLVTVSLTDVGGLLDPANTNVRDVLRQELPAQSSRPAGSVESTMTKPESKEETGETREPACRLPLCVLTGVGATRLFILEHTDGAGHRMKSILEAVAIAHRNHINFGGLVGQLQPLTDQHINFRIITDAIFGDGASKELYIYNISRKPQIHGTFNDAKQLEARLPGVAKGKTLYCHAVNEWGYDRRVPTSSYFPGWLRDEMRKHLDARPLVFAPGKTSVVIHLRRADLERDDTRATKDSYYYRLAKEIRELAPPDELDFHVWSSPKNIPAVEQDYWKSSDYDGYRERGMTVHLDKHIDSNEDMLTAWTHMARAHILIMSQSSFSMVPAYMNTNCVIYPSNIDSPLENWVNGRDEDRQAYQQEVESCVRRVRKIVPQTAEVTDTEQPAPAEMRCELKVCNLHSLSAPRLYILEHTDGAGHRLKSVLEAIAISWRNKLNFGGLVGQLQPLTDQHINSRVVVDALFGAGASRHLFIYNISSKPSFTSEFSNARELETKVPTLRPNDLAYCHAVNEWGYDRRVPTSSYFPGWLRDEMRKHLDARPLVFAPGKTSVVIHLRRADLERDDTRATKDSYYYRLAKEIRELAPPDELDFHVWSSPKNIPAVEQDYWKSSDYDGYRERGMTVHLDKHIDSNEDMLTAWTHMARAHILIMSQSSFSMVPAYMNTNCVIYPSNIDSPLENWMDGKDTKNSKYKSSLEKCVKDALQRGFDFVHNLLHMTGDKVLQPFHDPSAMVVALFNGEIYNWEELQVEPASFRSDGDALLSEYRRHGGDFVKRLDGEFALALFDFARREAFLARDPFGSKPLWFARGDGKFAVSSYASALRRLDFKDAEIHQVEPNSVLVLELPAAASEPPVKPTEAPAIARQTTVFEFDLRQHKTSTSDWQKAFVRAVQKRTGSSRFAPGRATPAMCLSDGYDSGSIALSLGKLGIQPAMYTVQAREDVRVLVARLVELSRRVNSTWKLTQLSTEQFQKEKLFLHDRAERVLYKLRPGYANVDDKAAAGLSWIYRQASFAGQRMFLSGTGADEIISDYGTNGVAFEFHSTLRGEFPEELSSVFPWLNFFLGTQRDYLAKEESTAGAHGVETRYPFLDRNLVQEFLWLSADTKNALYKAPIHEFLEAERFPFVRGTKRGFSADRNLVGDVDEDQDEISQARRKFWSGLGAAEGTVIAAFASQPAASQSAAGASAQSPADSATVIPAPLRRLVEVTQGPRRWRRWRKRIHRQWAAGILRDLPSVQRAETAKQQGPLAPVLSLAVANGVGPNNRAVILTSCMEEHYFWTYCGPFLHSVAEAFDLFESPGPVRAMVATAGIEPQSLEAVARLLPFVEFSAFHEHEDQLSSHSDPTEAESYRRLSYQSLKLQQYLWLWQRKLLPEKEVDFVICMDSDMLVVKPFLHVFELLQQRQVDVAFSYYDGTRHVPWGSPAELARTKKKGLVRLQGGMLIMRNSVEAIQWFATWKSLTEAALFHKENEGELGDRWRDLLEEFKGPSQAALAFLLTQGDVDIMKDVSACCSSLRSIEPLGRAWRREWPKRCFRAA</sequence>
<keyword evidence="6" id="KW-1185">Reference proteome</keyword>
<proteinExistence type="predicted"/>
<reference evidence="5" key="1">
    <citation type="submission" date="2023-08" db="EMBL/GenBank/DDBJ databases">
        <authorList>
            <person name="Chen Y."/>
            <person name="Shah S."/>
            <person name="Dougan E. K."/>
            <person name="Thang M."/>
            <person name="Chan C."/>
        </authorList>
    </citation>
    <scope>NUCLEOTIDE SEQUENCE</scope>
</reference>
<dbReference type="InterPro" id="IPR050795">
    <property type="entry name" value="Asn_Synthetase"/>
</dbReference>
<dbReference type="PANTHER" id="PTHR11772:SF2">
    <property type="entry name" value="ASPARAGINE SYNTHETASE [GLUTAMINE-HYDROLYZING]"/>
    <property type="match status" value="1"/>
</dbReference>
<name>A0AA36J173_9DINO</name>
<evidence type="ECO:0000256" key="3">
    <source>
        <dbReference type="SAM" id="MobiDB-lite"/>
    </source>
</evidence>
<feature type="compositionally biased region" description="Basic and acidic residues" evidence="3">
    <location>
        <begin position="66"/>
        <end position="76"/>
    </location>
</feature>
<dbReference type="SUPFAM" id="SSF56235">
    <property type="entry name" value="N-terminal nucleophile aminohydrolases (Ntn hydrolases)"/>
    <property type="match status" value="1"/>
</dbReference>
<gene>
    <name evidence="5" type="ORF">EVOR1521_LOCUS21679</name>
</gene>
<dbReference type="InterPro" id="IPR014729">
    <property type="entry name" value="Rossmann-like_a/b/a_fold"/>
</dbReference>
<dbReference type="Proteomes" id="UP001178507">
    <property type="component" value="Unassembled WGS sequence"/>
</dbReference>
<dbReference type="GO" id="GO:0004066">
    <property type="term" value="F:asparagine synthase (glutamine-hydrolyzing) activity"/>
    <property type="evidence" value="ECO:0007669"/>
    <property type="project" value="TreeGrafter"/>
</dbReference>
<evidence type="ECO:0000259" key="4">
    <source>
        <dbReference type="PROSITE" id="PS51278"/>
    </source>
</evidence>
<dbReference type="GO" id="GO:0005829">
    <property type="term" value="C:cytosol"/>
    <property type="evidence" value="ECO:0007669"/>
    <property type="project" value="TreeGrafter"/>
</dbReference>
<dbReference type="PROSITE" id="PS51278">
    <property type="entry name" value="GATASE_TYPE_2"/>
    <property type="match status" value="1"/>
</dbReference>
<feature type="domain" description="Glutamine amidotransferase type-2" evidence="4">
    <location>
        <begin position="85"/>
        <end position="864"/>
    </location>
</feature>
<dbReference type="Gene3D" id="3.60.20.10">
    <property type="entry name" value="Glutamine Phosphoribosylpyrophosphate, subunit 1, domain 1"/>
    <property type="match status" value="1"/>
</dbReference>
<dbReference type="GO" id="GO:0005524">
    <property type="term" value="F:ATP binding"/>
    <property type="evidence" value="ECO:0007669"/>
    <property type="project" value="UniProtKB-KW"/>
</dbReference>
<evidence type="ECO:0000256" key="2">
    <source>
        <dbReference type="ARBA" id="ARBA00022840"/>
    </source>
</evidence>
<dbReference type="SUPFAM" id="SSF52402">
    <property type="entry name" value="Adenine nucleotide alpha hydrolases-like"/>
    <property type="match status" value="1"/>
</dbReference>
<evidence type="ECO:0000313" key="6">
    <source>
        <dbReference type="Proteomes" id="UP001178507"/>
    </source>
</evidence>
<protein>
    <recommendedName>
        <fullName evidence="4">Glutamine amidotransferase type-2 domain-containing protein</fullName>
    </recommendedName>
</protein>
<dbReference type="GO" id="GO:0006529">
    <property type="term" value="P:asparagine biosynthetic process"/>
    <property type="evidence" value="ECO:0007669"/>
    <property type="project" value="TreeGrafter"/>
</dbReference>